<protein>
    <recommendedName>
        <fullName evidence="3">Ribosome-binding factor A</fullName>
    </recommendedName>
</protein>
<reference evidence="2" key="1">
    <citation type="submission" date="2018-05" db="EMBL/GenBank/DDBJ databases">
        <authorList>
            <person name="Lanie J.A."/>
            <person name="Ng W.-L."/>
            <person name="Kazmierczak K.M."/>
            <person name="Andrzejewski T.M."/>
            <person name="Davidsen T.M."/>
            <person name="Wayne K.J."/>
            <person name="Tettelin H."/>
            <person name="Glass J.I."/>
            <person name="Rusch D."/>
            <person name="Podicherti R."/>
            <person name="Tsui H.-C.T."/>
            <person name="Winkler M.E."/>
        </authorList>
    </citation>
    <scope>NUCLEOTIDE SEQUENCE</scope>
</reference>
<proteinExistence type="predicted"/>
<accession>A0A383DRT4</accession>
<sequence>PKLQFVRDHGIERGNRVMEILDELETEETEGRSDTDRAEEAREV</sequence>
<gene>
    <name evidence="2" type="ORF">METZ01_LOCUS499799</name>
</gene>
<evidence type="ECO:0008006" key="3">
    <source>
        <dbReference type="Google" id="ProtNLM"/>
    </source>
</evidence>
<dbReference type="EMBL" id="UINC01219471">
    <property type="protein sequence ID" value="SVE46945.1"/>
    <property type="molecule type" value="Genomic_DNA"/>
</dbReference>
<evidence type="ECO:0000313" key="2">
    <source>
        <dbReference type="EMBL" id="SVE46945.1"/>
    </source>
</evidence>
<feature type="region of interest" description="Disordered" evidence="1">
    <location>
        <begin position="24"/>
        <end position="44"/>
    </location>
</feature>
<organism evidence="2">
    <name type="scientific">marine metagenome</name>
    <dbReference type="NCBI Taxonomy" id="408172"/>
    <lineage>
        <taxon>unclassified sequences</taxon>
        <taxon>metagenomes</taxon>
        <taxon>ecological metagenomes</taxon>
    </lineage>
</organism>
<feature type="compositionally biased region" description="Basic and acidic residues" evidence="1">
    <location>
        <begin position="29"/>
        <end position="44"/>
    </location>
</feature>
<evidence type="ECO:0000256" key="1">
    <source>
        <dbReference type="SAM" id="MobiDB-lite"/>
    </source>
</evidence>
<feature type="non-terminal residue" evidence="2">
    <location>
        <position position="1"/>
    </location>
</feature>
<dbReference type="AlphaFoldDB" id="A0A383DRT4"/>
<name>A0A383DRT4_9ZZZZ</name>